<evidence type="ECO:0000256" key="1">
    <source>
        <dbReference type="ARBA" id="ARBA00004123"/>
    </source>
</evidence>
<dbReference type="GO" id="GO:0043515">
    <property type="term" value="F:kinetochore binding"/>
    <property type="evidence" value="ECO:0007669"/>
    <property type="project" value="TreeGrafter"/>
</dbReference>
<dbReference type="GO" id="GO:0051382">
    <property type="term" value="P:kinetochore assembly"/>
    <property type="evidence" value="ECO:0007669"/>
    <property type="project" value="InterPro"/>
</dbReference>
<evidence type="ECO:0000259" key="8">
    <source>
        <dbReference type="Pfam" id="PF05837"/>
    </source>
</evidence>
<reference evidence="9 10" key="1">
    <citation type="journal article" date="2021" name="Elife">
        <title>Chloroplast acquisition without the gene transfer in kleptoplastic sea slugs, Plakobranchus ocellatus.</title>
        <authorList>
            <person name="Maeda T."/>
            <person name="Takahashi S."/>
            <person name="Yoshida T."/>
            <person name="Shimamura S."/>
            <person name="Takaki Y."/>
            <person name="Nagai Y."/>
            <person name="Toyoda A."/>
            <person name="Suzuki Y."/>
            <person name="Arimoto A."/>
            <person name="Ishii H."/>
            <person name="Satoh N."/>
            <person name="Nishiyama T."/>
            <person name="Hasebe M."/>
            <person name="Maruyama T."/>
            <person name="Minagawa J."/>
            <person name="Obokata J."/>
            <person name="Shigenobu S."/>
        </authorList>
    </citation>
    <scope>NUCLEOTIDE SEQUENCE [LARGE SCALE GENOMIC DNA]</scope>
</reference>
<keyword evidence="3" id="KW-0158">Chromosome</keyword>
<evidence type="ECO:0000313" key="10">
    <source>
        <dbReference type="Proteomes" id="UP000735302"/>
    </source>
</evidence>
<dbReference type="PANTHER" id="PTHR48122">
    <property type="entry name" value="CENTROMERE PROTEIN H"/>
    <property type="match status" value="1"/>
</dbReference>
<dbReference type="InterPro" id="IPR040034">
    <property type="entry name" value="CENP-H"/>
</dbReference>
<comment type="similarity">
    <text evidence="7">Belongs to the CENP-H/MCM16 family.</text>
</comment>
<evidence type="ECO:0000256" key="4">
    <source>
        <dbReference type="ARBA" id="ARBA00022838"/>
    </source>
</evidence>
<proteinExistence type="inferred from homology"/>
<comment type="subcellular location">
    <subcellularLocation>
        <location evidence="2">Chromosome</location>
        <location evidence="2">Centromere</location>
        <location evidence="2">Kinetochore</location>
    </subcellularLocation>
    <subcellularLocation>
        <location evidence="1">Nucleus</location>
    </subcellularLocation>
</comment>
<evidence type="ECO:0000256" key="5">
    <source>
        <dbReference type="ARBA" id="ARBA00023242"/>
    </source>
</evidence>
<evidence type="ECO:0000256" key="3">
    <source>
        <dbReference type="ARBA" id="ARBA00022454"/>
    </source>
</evidence>
<keyword evidence="6" id="KW-0137">Centromere</keyword>
<dbReference type="GO" id="GO:0005634">
    <property type="term" value="C:nucleus"/>
    <property type="evidence" value="ECO:0007669"/>
    <property type="project" value="UniProtKB-SubCell"/>
</dbReference>
<dbReference type="PANTHER" id="PTHR48122:SF1">
    <property type="entry name" value="CENTROMERE PROTEIN H"/>
    <property type="match status" value="1"/>
</dbReference>
<dbReference type="AlphaFoldDB" id="A0AAV3Y0M1"/>
<dbReference type="GO" id="GO:0007052">
    <property type="term" value="P:mitotic spindle organization"/>
    <property type="evidence" value="ECO:0007669"/>
    <property type="project" value="TreeGrafter"/>
</dbReference>
<keyword evidence="4" id="KW-0995">Kinetochore</keyword>
<dbReference type="Pfam" id="PF05837">
    <property type="entry name" value="CENP-H"/>
    <property type="match status" value="1"/>
</dbReference>
<dbReference type="Proteomes" id="UP000735302">
    <property type="component" value="Unassembled WGS sequence"/>
</dbReference>
<accession>A0AAV3Y0M1</accession>
<feature type="domain" description="Centromere protein H C-terminal" evidence="8">
    <location>
        <begin position="86"/>
        <end position="247"/>
    </location>
</feature>
<evidence type="ECO:0000256" key="6">
    <source>
        <dbReference type="ARBA" id="ARBA00023328"/>
    </source>
</evidence>
<evidence type="ECO:0000256" key="7">
    <source>
        <dbReference type="ARBA" id="ARBA00025735"/>
    </source>
</evidence>
<evidence type="ECO:0000256" key="2">
    <source>
        <dbReference type="ARBA" id="ARBA00004629"/>
    </source>
</evidence>
<comment type="caution">
    <text evidence="9">The sequence shown here is derived from an EMBL/GenBank/DDBJ whole genome shotgun (WGS) entry which is preliminary data.</text>
</comment>
<name>A0AAV3Y0M1_9GAST</name>
<dbReference type="GO" id="GO:0000776">
    <property type="term" value="C:kinetochore"/>
    <property type="evidence" value="ECO:0007669"/>
    <property type="project" value="UniProtKB-KW"/>
</dbReference>
<evidence type="ECO:0000313" key="9">
    <source>
        <dbReference type="EMBL" id="GFN76454.1"/>
    </source>
</evidence>
<dbReference type="InterPro" id="IPR008426">
    <property type="entry name" value="CENP-H_C"/>
</dbReference>
<gene>
    <name evidence="9" type="ORF">PoB_000296000</name>
</gene>
<protein>
    <submittedName>
        <fullName evidence="9">Zinc transporter zip3</fullName>
    </submittedName>
</protein>
<dbReference type="GO" id="GO:0007059">
    <property type="term" value="P:chromosome segregation"/>
    <property type="evidence" value="ECO:0007669"/>
    <property type="project" value="TreeGrafter"/>
</dbReference>
<keyword evidence="5" id="KW-0539">Nucleus</keyword>
<organism evidence="9 10">
    <name type="scientific">Plakobranchus ocellatus</name>
    <dbReference type="NCBI Taxonomy" id="259542"/>
    <lineage>
        <taxon>Eukaryota</taxon>
        <taxon>Metazoa</taxon>
        <taxon>Spiralia</taxon>
        <taxon>Lophotrochozoa</taxon>
        <taxon>Mollusca</taxon>
        <taxon>Gastropoda</taxon>
        <taxon>Heterobranchia</taxon>
        <taxon>Euthyneura</taxon>
        <taxon>Panpulmonata</taxon>
        <taxon>Sacoglossa</taxon>
        <taxon>Placobranchoidea</taxon>
        <taxon>Plakobranchidae</taxon>
        <taxon>Plakobranchus</taxon>
    </lineage>
</organism>
<dbReference type="EMBL" id="BLXT01000388">
    <property type="protein sequence ID" value="GFN76454.1"/>
    <property type="molecule type" value="Genomic_DNA"/>
</dbReference>
<sequence>MMVVSSLQAKLHNIFLSLVDHFSNHEFGVEEPLAVQLVEMIAHSYVILRLCKWWKTAPPASYPQRTQQQANGIQQDGSIQWFIIQFLSVRVKSLMSQLVEESTSRSWSELRLKRIEMGKLLCNKLFMEQENIQTVNNTLEKLDLAQQVMRIGKETSDLQKKLDEKNALNFKLKNENGELLGKLKESREKSVLSPEVTRNRDYKRLKNELDIHSQSIIIYKNIIQRLVVGLGIHLDEDEELQELVEKCGEILTL</sequence>
<keyword evidence="10" id="KW-1185">Reference proteome</keyword>